<evidence type="ECO:0000256" key="4">
    <source>
        <dbReference type="ARBA" id="ARBA00022827"/>
    </source>
</evidence>
<dbReference type="InterPro" id="IPR047001">
    <property type="entry name" value="MnmG_C_subdom"/>
</dbReference>
<dbReference type="GO" id="GO:0050660">
    <property type="term" value="F:flavin adenine dinucleotide binding"/>
    <property type="evidence" value="ECO:0007669"/>
    <property type="project" value="InterPro"/>
</dbReference>
<dbReference type="GO" id="GO:0030488">
    <property type="term" value="P:tRNA methylation"/>
    <property type="evidence" value="ECO:0007669"/>
    <property type="project" value="TreeGrafter"/>
</dbReference>
<proteinExistence type="inferred from homology"/>
<evidence type="ECO:0000313" key="6">
    <source>
        <dbReference type="EMBL" id="MPM80789.1"/>
    </source>
</evidence>
<dbReference type="Pfam" id="PF21680">
    <property type="entry name" value="GIDA_C_1st"/>
    <property type="match status" value="1"/>
</dbReference>
<dbReference type="InterPro" id="IPR049312">
    <property type="entry name" value="GIDA_C_N"/>
</dbReference>
<dbReference type="SMART" id="SM01228">
    <property type="entry name" value="GIDA_assoc_3"/>
    <property type="match status" value="1"/>
</dbReference>
<dbReference type="AlphaFoldDB" id="A0A645CV73"/>
<dbReference type="InterPro" id="IPR026904">
    <property type="entry name" value="MnmG_C"/>
</dbReference>
<protein>
    <submittedName>
        <fullName evidence="6">tRNA uridine 5-carboxymethylaminomethyl modification enzyme MnmG</fullName>
    </submittedName>
</protein>
<feature type="domain" description="tRNA uridine 5-carboxymethylaminomethyl modification enzyme C-terminal subdomain" evidence="5">
    <location>
        <begin position="91"/>
        <end position="162"/>
    </location>
</feature>
<comment type="cofactor">
    <cofactor evidence="1">
        <name>FAD</name>
        <dbReference type="ChEBI" id="CHEBI:57692"/>
    </cofactor>
</comment>
<dbReference type="Gene3D" id="1.10.10.1800">
    <property type="entry name" value="tRNA uridine 5-carboxymethylaminomethyl modification enzyme MnmG/GidA"/>
    <property type="match status" value="1"/>
</dbReference>
<reference evidence="6" key="1">
    <citation type="submission" date="2019-08" db="EMBL/GenBank/DDBJ databases">
        <authorList>
            <person name="Kucharzyk K."/>
            <person name="Murdoch R.W."/>
            <person name="Higgins S."/>
            <person name="Loffler F."/>
        </authorList>
    </citation>
    <scope>NUCLEOTIDE SEQUENCE</scope>
</reference>
<organism evidence="6">
    <name type="scientific">bioreactor metagenome</name>
    <dbReference type="NCBI Taxonomy" id="1076179"/>
    <lineage>
        <taxon>unclassified sequences</taxon>
        <taxon>metagenomes</taxon>
        <taxon>ecological metagenomes</taxon>
    </lineage>
</organism>
<evidence type="ECO:0000256" key="3">
    <source>
        <dbReference type="ARBA" id="ARBA00022630"/>
    </source>
</evidence>
<name>A0A645CV73_9ZZZZ</name>
<accession>A0A645CV73</accession>
<gene>
    <name evidence="6" type="primary">mnmG_37</name>
    <name evidence="6" type="ORF">SDC9_127839</name>
</gene>
<evidence type="ECO:0000259" key="5">
    <source>
        <dbReference type="SMART" id="SM01228"/>
    </source>
</evidence>
<evidence type="ECO:0000256" key="2">
    <source>
        <dbReference type="ARBA" id="ARBA00007653"/>
    </source>
</evidence>
<sequence>MGLIHLERYQQFKDKIRIVDEQIERMEKTYLPPSEQLNQALEQAGTTPLEHGVSLAALLRRPQLDIQFILPFDRVLSTLPLDVLEQIEVEVVYSGYIRQQMEQVERQKRMEGVALSENIAYEDIHGISKEAREKLLRVKPRNIGQASRISGVSPADISVLMIWLEQQRRKGEII</sequence>
<dbReference type="FunFam" id="1.10.150.570:FF:000001">
    <property type="entry name" value="tRNA uridine 5-carboxymethylaminomethyl modification enzyme MnmG"/>
    <property type="match status" value="1"/>
</dbReference>
<dbReference type="PANTHER" id="PTHR11806">
    <property type="entry name" value="GLUCOSE INHIBITED DIVISION PROTEIN A"/>
    <property type="match status" value="1"/>
</dbReference>
<dbReference type="EMBL" id="VSSQ01030305">
    <property type="protein sequence ID" value="MPM80789.1"/>
    <property type="molecule type" value="Genomic_DNA"/>
</dbReference>
<dbReference type="InterPro" id="IPR044920">
    <property type="entry name" value="MnmG_C_subdom_sf"/>
</dbReference>
<comment type="similarity">
    <text evidence="2">Belongs to the MnmG family.</text>
</comment>
<dbReference type="GO" id="GO:0002098">
    <property type="term" value="P:tRNA wobble uridine modification"/>
    <property type="evidence" value="ECO:0007669"/>
    <property type="project" value="TreeGrafter"/>
</dbReference>
<dbReference type="Gene3D" id="1.10.150.570">
    <property type="entry name" value="GidA associated domain, C-terminal subdomain"/>
    <property type="match status" value="1"/>
</dbReference>
<comment type="caution">
    <text evidence="6">The sequence shown here is derived from an EMBL/GenBank/DDBJ whole genome shotgun (WGS) entry which is preliminary data.</text>
</comment>
<dbReference type="InterPro" id="IPR002218">
    <property type="entry name" value="MnmG-rel"/>
</dbReference>
<keyword evidence="3" id="KW-0285">Flavoprotein</keyword>
<evidence type="ECO:0000256" key="1">
    <source>
        <dbReference type="ARBA" id="ARBA00001974"/>
    </source>
</evidence>
<dbReference type="GO" id="GO:0005829">
    <property type="term" value="C:cytosol"/>
    <property type="evidence" value="ECO:0007669"/>
    <property type="project" value="TreeGrafter"/>
</dbReference>
<dbReference type="PANTHER" id="PTHR11806:SF0">
    <property type="entry name" value="PROTEIN MTO1 HOMOLOG, MITOCHONDRIAL"/>
    <property type="match status" value="1"/>
</dbReference>
<dbReference type="Pfam" id="PF13932">
    <property type="entry name" value="SAM_GIDA_C"/>
    <property type="match status" value="1"/>
</dbReference>
<keyword evidence="4" id="KW-0274">FAD</keyword>